<dbReference type="EMBL" id="JYDO01000136">
    <property type="protein sequence ID" value="KRZ69452.1"/>
    <property type="molecule type" value="Genomic_DNA"/>
</dbReference>
<comment type="caution">
    <text evidence="1">The sequence shown here is derived from an EMBL/GenBank/DDBJ whole genome shotgun (WGS) entry which is preliminary data.</text>
</comment>
<keyword evidence="2" id="KW-1185">Reference proteome</keyword>
<gene>
    <name evidence="1" type="ORF">T10_7415</name>
</gene>
<evidence type="ECO:0000313" key="2">
    <source>
        <dbReference type="Proteomes" id="UP000054843"/>
    </source>
</evidence>
<accession>A0A0V1MCR5</accession>
<organism evidence="1 2">
    <name type="scientific">Trichinella papuae</name>
    <dbReference type="NCBI Taxonomy" id="268474"/>
    <lineage>
        <taxon>Eukaryota</taxon>
        <taxon>Metazoa</taxon>
        <taxon>Ecdysozoa</taxon>
        <taxon>Nematoda</taxon>
        <taxon>Enoplea</taxon>
        <taxon>Dorylaimia</taxon>
        <taxon>Trichinellida</taxon>
        <taxon>Trichinellidae</taxon>
        <taxon>Trichinella</taxon>
    </lineage>
</organism>
<evidence type="ECO:0000313" key="1">
    <source>
        <dbReference type="EMBL" id="KRZ69452.1"/>
    </source>
</evidence>
<dbReference type="Proteomes" id="UP000054843">
    <property type="component" value="Unassembled WGS sequence"/>
</dbReference>
<protein>
    <submittedName>
        <fullName evidence="1">Uncharacterized protein</fullName>
    </submittedName>
</protein>
<proteinExistence type="predicted"/>
<name>A0A0V1MCR5_9BILA</name>
<reference evidence="1 2" key="1">
    <citation type="submission" date="2015-01" db="EMBL/GenBank/DDBJ databases">
        <title>Evolution of Trichinella species and genotypes.</title>
        <authorList>
            <person name="Korhonen P.K."/>
            <person name="Edoardo P."/>
            <person name="Giuseppe L.R."/>
            <person name="Gasser R.B."/>
        </authorList>
    </citation>
    <scope>NUCLEOTIDE SEQUENCE [LARGE SCALE GENOMIC DNA]</scope>
    <source>
        <strain evidence="1">ISS1980</strain>
    </source>
</reference>
<dbReference type="AlphaFoldDB" id="A0A0V1MCR5"/>
<sequence>MPDNSELRLVTNLYGGLSLDKIACRCGMCTYLEVTVVISEKDHVEKCPNKNSKALNMIKLTIKKKPNFDKSNTLQRQPVKFRFATTNRIHHNDNQ</sequence>